<feature type="domain" description="X8" evidence="11">
    <location>
        <begin position="168"/>
        <end position="252"/>
    </location>
</feature>
<evidence type="ECO:0000256" key="9">
    <source>
        <dbReference type="SAM" id="MobiDB-lite"/>
    </source>
</evidence>
<dbReference type="PANTHER" id="PTHR31044:SF118">
    <property type="entry name" value="MAJOR POLLEN ALLERGEN OLE E 10-LIKE"/>
    <property type="match status" value="1"/>
</dbReference>
<evidence type="ECO:0000256" key="5">
    <source>
        <dbReference type="ARBA" id="ARBA00023136"/>
    </source>
</evidence>
<dbReference type="FunFam" id="1.20.58.1040:FF:000001">
    <property type="entry name" value="Glucan endo-1,3-beta-glucosidase 4"/>
    <property type="match status" value="1"/>
</dbReference>
<feature type="chain" id="PRO_5043609780" description="X8 domain-containing protein" evidence="10">
    <location>
        <begin position="18"/>
        <end position="256"/>
    </location>
</feature>
<dbReference type="PRINTS" id="PR01217">
    <property type="entry name" value="PRICHEXTENSN"/>
</dbReference>
<evidence type="ECO:0000256" key="8">
    <source>
        <dbReference type="ARBA" id="ARBA00023288"/>
    </source>
</evidence>
<evidence type="ECO:0000256" key="7">
    <source>
        <dbReference type="ARBA" id="ARBA00023180"/>
    </source>
</evidence>
<sequence length="256" mass="27045">MESLVLILYVLISITTSSTLCDARSLSQSQKAQLSKSPTVPTQIVKKLKVTNHIDIPLQASSPFSSPPSDSPAPNPSPSPNVPLLPYCVNPQPPSTPLSPTYPPQIGPSPHQPCIILSPPNNPPTPANNPLSPPKIPLTPPPVNPSPTVHPPPTGPNYPPHKKPQSAVWCVAKPTVPDPIVQAAMDYACGSGADCKSIQPNGSCYQPDTLLSHASYAFNSYWQIRKVAGGTCDFGGTAMLVTIDPSSDGCQFFYNG</sequence>
<evidence type="ECO:0000256" key="1">
    <source>
        <dbReference type="ARBA" id="ARBA00004609"/>
    </source>
</evidence>
<dbReference type="EMBL" id="JBEDUW010000006">
    <property type="protein sequence ID" value="KAK9924213.1"/>
    <property type="molecule type" value="Genomic_DNA"/>
</dbReference>
<dbReference type="PANTHER" id="PTHR31044">
    <property type="entry name" value="BETA-1,3 GLUCANASE"/>
    <property type="match status" value="1"/>
</dbReference>
<keyword evidence="4 10" id="KW-0732">Signal</keyword>
<reference evidence="12 13" key="1">
    <citation type="journal article" date="2023" name="G3 (Bethesda)">
        <title>A chromosome-length genome assembly and annotation of blackberry (Rubus argutus, cv. 'Hillquist').</title>
        <authorList>
            <person name="Bruna T."/>
            <person name="Aryal R."/>
            <person name="Dudchenko O."/>
            <person name="Sargent D.J."/>
            <person name="Mead D."/>
            <person name="Buti M."/>
            <person name="Cavallini A."/>
            <person name="Hytonen T."/>
            <person name="Andres J."/>
            <person name="Pham M."/>
            <person name="Weisz D."/>
            <person name="Mascagni F."/>
            <person name="Usai G."/>
            <person name="Natali L."/>
            <person name="Bassil N."/>
            <person name="Fernandez G.E."/>
            <person name="Lomsadze A."/>
            <person name="Armour M."/>
            <person name="Olukolu B."/>
            <person name="Poorten T."/>
            <person name="Britton C."/>
            <person name="Davik J."/>
            <person name="Ashrafi H."/>
            <person name="Aiden E.L."/>
            <person name="Borodovsky M."/>
            <person name="Worthington M."/>
        </authorList>
    </citation>
    <scope>NUCLEOTIDE SEQUENCE [LARGE SCALE GENOMIC DNA]</scope>
    <source>
        <strain evidence="12">PI 553951</strain>
    </source>
</reference>
<dbReference type="Proteomes" id="UP001457282">
    <property type="component" value="Unassembled WGS sequence"/>
</dbReference>
<dbReference type="GO" id="GO:0009506">
    <property type="term" value="C:plasmodesma"/>
    <property type="evidence" value="ECO:0007669"/>
    <property type="project" value="UniProtKB-ARBA"/>
</dbReference>
<dbReference type="Pfam" id="PF07983">
    <property type="entry name" value="X8"/>
    <property type="match status" value="1"/>
</dbReference>
<comment type="caution">
    <text evidence="12">The sequence shown here is derived from an EMBL/GenBank/DDBJ whole genome shotgun (WGS) entry which is preliminary data.</text>
</comment>
<gene>
    <name evidence="12" type="ORF">M0R45_032595</name>
</gene>
<dbReference type="GO" id="GO:0005886">
    <property type="term" value="C:plasma membrane"/>
    <property type="evidence" value="ECO:0007669"/>
    <property type="project" value="UniProtKB-SubCell"/>
</dbReference>
<feature type="compositionally biased region" description="Pro residues" evidence="9">
    <location>
        <begin position="65"/>
        <end position="83"/>
    </location>
</feature>
<accession>A0AAW1WJ70</accession>
<evidence type="ECO:0000256" key="3">
    <source>
        <dbReference type="ARBA" id="ARBA00022622"/>
    </source>
</evidence>
<evidence type="ECO:0000259" key="11">
    <source>
        <dbReference type="SMART" id="SM00768"/>
    </source>
</evidence>
<dbReference type="GO" id="GO:0098552">
    <property type="term" value="C:side of membrane"/>
    <property type="evidence" value="ECO:0007669"/>
    <property type="project" value="UniProtKB-KW"/>
</dbReference>
<keyword evidence="13" id="KW-1185">Reference proteome</keyword>
<evidence type="ECO:0000256" key="2">
    <source>
        <dbReference type="ARBA" id="ARBA00022475"/>
    </source>
</evidence>
<organism evidence="12 13">
    <name type="scientific">Rubus argutus</name>
    <name type="common">Southern blackberry</name>
    <dbReference type="NCBI Taxonomy" id="59490"/>
    <lineage>
        <taxon>Eukaryota</taxon>
        <taxon>Viridiplantae</taxon>
        <taxon>Streptophyta</taxon>
        <taxon>Embryophyta</taxon>
        <taxon>Tracheophyta</taxon>
        <taxon>Spermatophyta</taxon>
        <taxon>Magnoliopsida</taxon>
        <taxon>eudicotyledons</taxon>
        <taxon>Gunneridae</taxon>
        <taxon>Pentapetalae</taxon>
        <taxon>rosids</taxon>
        <taxon>fabids</taxon>
        <taxon>Rosales</taxon>
        <taxon>Rosaceae</taxon>
        <taxon>Rosoideae</taxon>
        <taxon>Rosoideae incertae sedis</taxon>
        <taxon>Rubus</taxon>
    </lineage>
</organism>
<evidence type="ECO:0000313" key="13">
    <source>
        <dbReference type="Proteomes" id="UP001457282"/>
    </source>
</evidence>
<dbReference type="Gene3D" id="1.20.58.1040">
    <property type="match status" value="1"/>
</dbReference>
<keyword evidence="3" id="KW-0336">GPI-anchor</keyword>
<feature type="signal peptide" evidence="10">
    <location>
        <begin position="1"/>
        <end position="17"/>
    </location>
</feature>
<proteinExistence type="predicted"/>
<dbReference type="AlphaFoldDB" id="A0AAW1WJ70"/>
<keyword evidence="2" id="KW-1003">Cell membrane</keyword>
<evidence type="ECO:0000256" key="10">
    <source>
        <dbReference type="SAM" id="SignalP"/>
    </source>
</evidence>
<evidence type="ECO:0000256" key="6">
    <source>
        <dbReference type="ARBA" id="ARBA00023157"/>
    </source>
</evidence>
<keyword evidence="6" id="KW-1015">Disulfide bond</keyword>
<protein>
    <recommendedName>
        <fullName evidence="11">X8 domain-containing protein</fullName>
    </recommendedName>
</protein>
<name>A0AAW1WJ70_RUBAR</name>
<evidence type="ECO:0000313" key="12">
    <source>
        <dbReference type="EMBL" id="KAK9924213.1"/>
    </source>
</evidence>
<feature type="region of interest" description="Disordered" evidence="9">
    <location>
        <begin position="58"/>
        <end position="161"/>
    </location>
</feature>
<keyword evidence="5" id="KW-0472">Membrane</keyword>
<keyword evidence="8" id="KW-0449">Lipoprotein</keyword>
<dbReference type="InterPro" id="IPR044788">
    <property type="entry name" value="X8_dom_prot"/>
</dbReference>
<dbReference type="InterPro" id="IPR012946">
    <property type="entry name" value="X8"/>
</dbReference>
<feature type="compositionally biased region" description="Pro residues" evidence="9">
    <location>
        <begin position="120"/>
        <end position="159"/>
    </location>
</feature>
<evidence type="ECO:0000256" key="4">
    <source>
        <dbReference type="ARBA" id="ARBA00022729"/>
    </source>
</evidence>
<feature type="compositionally biased region" description="Pro residues" evidence="9">
    <location>
        <begin position="91"/>
        <end position="111"/>
    </location>
</feature>
<dbReference type="SMART" id="SM00768">
    <property type="entry name" value="X8"/>
    <property type="match status" value="1"/>
</dbReference>
<keyword evidence="7" id="KW-0325">Glycoprotein</keyword>
<comment type="subcellular location">
    <subcellularLocation>
        <location evidence="1">Cell membrane</location>
        <topology evidence="1">Lipid-anchor</topology>
        <topology evidence="1">GPI-anchor</topology>
    </subcellularLocation>
</comment>